<organism evidence="1 2">
    <name type="scientific">Ixodes persulcatus</name>
    <name type="common">Taiga tick</name>
    <dbReference type="NCBI Taxonomy" id="34615"/>
    <lineage>
        <taxon>Eukaryota</taxon>
        <taxon>Metazoa</taxon>
        <taxon>Ecdysozoa</taxon>
        <taxon>Arthropoda</taxon>
        <taxon>Chelicerata</taxon>
        <taxon>Arachnida</taxon>
        <taxon>Acari</taxon>
        <taxon>Parasitiformes</taxon>
        <taxon>Ixodida</taxon>
        <taxon>Ixodoidea</taxon>
        <taxon>Ixodidae</taxon>
        <taxon>Ixodinae</taxon>
        <taxon>Ixodes</taxon>
    </lineage>
</organism>
<sequence>IMTRSAQLQASSLRPQNVVQIENLRPAGRNLPFALSTDATNKENRKLSPIAVRFYNVNGAGITDGLIDFCEAADGTSGGICELLATSLEKANQGLEILPGGQTATLDFVNVYDRALAYLGKWFDFENSPFKRLAELDLRKGAPS</sequence>
<evidence type="ECO:0000313" key="1">
    <source>
        <dbReference type="EMBL" id="KAG0414087.1"/>
    </source>
</evidence>
<accession>A0AC60P472</accession>
<protein>
    <submittedName>
        <fullName evidence="1">Uncharacterized protein</fullName>
    </submittedName>
</protein>
<keyword evidence="2" id="KW-1185">Reference proteome</keyword>
<gene>
    <name evidence="1" type="ORF">HPB47_008760</name>
</gene>
<dbReference type="Proteomes" id="UP000805193">
    <property type="component" value="Unassembled WGS sequence"/>
</dbReference>
<name>A0AC60P472_IXOPE</name>
<feature type="non-terminal residue" evidence="1">
    <location>
        <position position="1"/>
    </location>
</feature>
<reference evidence="1 2" key="1">
    <citation type="journal article" date="2020" name="Cell">
        <title>Large-Scale Comparative Analyses of Tick Genomes Elucidate Their Genetic Diversity and Vector Capacities.</title>
        <authorList>
            <consortium name="Tick Genome and Microbiome Consortium (TIGMIC)"/>
            <person name="Jia N."/>
            <person name="Wang J."/>
            <person name="Shi W."/>
            <person name="Du L."/>
            <person name="Sun Y."/>
            <person name="Zhan W."/>
            <person name="Jiang J.F."/>
            <person name="Wang Q."/>
            <person name="Zhang B."/>
            <person name="Ji P."/>
            <person name="Bell-Sakyi L."/>
            <person name="Cui X.M."/>
            <person name="Yuan T.T."/>
            <person name="Jiang B.G."/>
            <person name="Yang W.F."/>
            <person name="Lam T.T."/>
            <person name="Chang Q.C."/>
            <person name="Ding S.J."/>
            <person name="Wang X.J."/>
            <person name="Zhu J.G."/>
            <person name="Ruan X.D."/>
            <person name="Zhao L."/>
            <person name="Wei J.T."/>
            <person name="Ye R.Z."/>
            <person name="Que T.C."/>
            <person name="Du C.H."/>
            <person name="Zhou Y.H."/>
            <person name="Cheng J.X."/>
            <person name="Dai P.F."/>
            <person name="Guo W.B."/>
            <person name="Han X.H."/>
            <person name="Huang E.J."/>
            <person name="Li L.F."/>
            <person name="Wei W."/>
            <person name="Gao Y.C."/>
            <person name="Liu J.Z."/>
            <person name="Shao H.Z."/>
            <person name="Wang X."/>
            <person name="Wang C.C."/>
            <person name="Yang T.C."/>
            <person name="Huo Q.B."/>
            <person name="Li W."/>
            <person name="Chen H.Y."/>
            <person name="Chen S.E."/>
            <person name="Zhou L.G."/>
            <person name="Ni X.B."/>
            <person name="Tian J.H."/>
            <person name="Sheng Y."/>
            <person name="Liu T."/>
            <person name="Pan Y.S."/>
            <person name="Xia L.Y."/>
            <person name="Li J."/>
            <person name="Zhao F."/>
            <person name="Cao W.C."/>
        </authorList>
    </citation>
    <scope>NUCLEOTIDE SEQUENCE [LARGE SCALE GENOMIC DNA]</scope>
    <source>
        <strain evidence="1">Iper-2018</strain>
    </source>
</reference>
<dbReference type="EMBL" id="JABSTQ010011204">
    <property type="protein sequence ID" value="KAG0414087.1"/>
    <property type="molecule type" value="Genomic_DNA"/>
</dbReference>
<evidence type="ECO:0000313" key="2">
    <source>
        <dbReference type="Proteomes" id="UP000805193"/>
    </source>
</evidence>
<comment type="caution">
    <text evidence="1">The sequence shown here is derived from an EMBL/GenBank/DDBJ whole genome shotgun (WGS) entry which is preliminary data.</text>
</comment>
<proteinExistence type="predicted"/>
<feature type="non-terminal residue" evidence="1">
    <location>
        <position position="144"/>
    </location>
</feature>